<keyword evidence="1" id="KW-0862">Zinc</keyword>
<dbReference type="Gene3D" id="1.50.10.20">
    <property type="match status" value="1"/>
</dbReference>
<organism evidence="2 3">
    <name type="scientific">Micromonospora polyrhachis</name>
    <dbReference type="NCBI Taxonomy" id="1282883"/>
    <lineage>
        <taxon>Bacteria</taxon>
        <taxon>Bacillati</taxon>
        <taxon>Actinomycetota</taxon>
        <taxon>Actinomycetes</taxon>
        <taxon>Micromonosporales</taxon>
        <taxon>Micromonosporaceae</taxon>
        <taxon>Micromonospora</taxon>
    </lineage>
</organism>
<keyword evidence="1" id="KW-0479">Metal-binding</keyword>
<dbReference type="Proteomes" id="UP000578819">
    <property type="component" value="Unassembled WGS sequence"/>
</dbReference>
<dbReference type="SUPFAM" id="SSF158745">
    <property type="entry name" value="LanC-like"/>
    <property type="match status" value="1"/>
</dbReference>
<dbReference type="Pfam" id="PF05147">
    <property type="entry name" value="LANC_like"/>
    <property type="match status" value="1"/>
</dbReference>
<evidence type="ECO:0000256" key="1">
    <source>
        <dbReference type="PIRSR" id="PIRSR607822-1"/>
    </source>
</evidence>
<dbReference type="PRINTS" id="PR01950">
    <property type="entry name" value="LANCSUPER"/>
</dbReference>
<dbReference type="SMART" id="SM01260">
    <property type="entry name" value="LANC_like"/>
    <property type="match status" value="1"/>
</dbReference>
<proteinExistence type="predicted"/>
<dbReference type="InterPro" id="IPR007822">
    <property type="entry name" value="LANC-like"/>
</dbReference>
<comment type="caution">
    <text evidence="2">The sequence shown here is derived from an EMBL/GenBank/DDBJ whole genome shotgun (WGS) entry which is preliminary data.</text>
</comment>
<accession>A0A7W7WNB2</accession>
<feature type="binding site" evidence="1">
    <location>
        <position position="340"/>
    </location>
    <ligand>
        <name>Zn(2+)</name>
        <dbReference type="ChEBI" id="CHEBI:29105"/>
    </ligand>
</feature>
<evidence type="ECO:0008006" key="4">
    <source>
        <dbReference type="Google" id="ProtNLM"/>
    </source>
</evidence>
<name>A0A7W7WNB2_9ACTN</name>
<feature type="binding site" evidence="1">
    <location>
        <position position="339"/>
    </location>
    <ligand>
        <name>Zn(2+)</name>
        <dbReference type="ChEBI" id="CHEBI:29105"/>
    </ligand>
</feature>
<gene>
    <name evidence="2" type="ORF">FHR38_000781</name>
</gene>
<dbReference type="GO" id="GO:0031179">
    <property type="term" value="P:peptide modification"/>
    <property type="evidence" value="ECO:0007669"/>
    <property type="project" value="InterPro"/>
</dbReference>
<evidence type="ECO:0000313" key="3">
    <source>
        <dbReference type="Proteomes" id="UP000578819"/>
    </source>
</evidence>
<feature type="binding site" evidence="1">
    <location>
        <position position="287"/>
    </location>
    <ligand>
        <name>Zn(2+)</name>
        <dbReference type="ChEBI" id="CHEBI:29105"/>
    </ligand>
</feature>
<protein>
    <recommendedName>
        <fullName evidence="4">Lanthionine synthetase C-like protein</fullName>
    </recommendedName>
</protein>
<dbReference type="GO" id="GO:0046872">
    <property type="term" value="F:metal ion binding"/>
    <property type="evidence" value="ECO:0007669"/>
    <property type="project" value="UniProtKB-KW"/>
</dbReference>
<reference evidence="2 3" key="1">
    <citation type="submission" date="2020-08" db="EMBL/GenBank/DDBJ databases">
        <title>Sequencing the genomes of 1000 actinobacteria strains.</title>
        <authorList>
            <person name="Klenk H.-P."/>
        </authorList>
    </citation>
    <scope>NUCLEOTIDE SEQUENCE [LARGE SCALE GENOMIC DNA]</scope>
    <source>
        <strain evidence="2 3">DSM 45886</strain>
    </source>
</reference>
<dbReference type="AlphaFoldDB" id="A0A7W7WNB2"/>
<evidence type="ECO:0000313" key="2">
    <source>
        <dbReference type="EMBL" id="MBB4957048.1"/>
    </source>
</evidence>
<dbReference type="RefSeq" id="WP_184532808.1">
    <property type="nucleotide sequence ID" value="NZ_JACHJW010000001.1"/>
</dbReference>
<keyword evidence="3" id="KW-1185">Reference proteome</keyword>
<sequence>MSTSLSSPVTANRSHPAIVTDPQVVAAARAHLMAAAARLPGSDPHSTFTTDAGTPIVASLVLDAADTDEATRSAAERALSAWLAVVGGTGASHYGVFAEGLAGRHLGLLAAAHVRPGLRRLAAASRRALVRRTALDTWRTSDVGWEDYDMIMGPAGALLALAADPEVMPTDLAPLTAHLVTLCDRPELERFRLRQRLDERYSPWNQDRINVGVAHGVPGVALALCAALDASGDDAGIRAALRRVADWLVAEAYPDPLGFITWPTVARENRPPARDVAEQPTARQAWCYGTPGVAWAVWEIGRVLDDDGLQQLGRTAISSFLDAGCPNGNIALRESLAICHGDAGLLVLCDAFHRHAGLAAAGAVRDLLYARLRARLTELTPWSATNYALLNGPAGVLAALLTRPGADRTWLYTVGLR</sequence>
<dbReference type="PRINTS" id="PR01955">
    <property type="entry name" value="LANCFRANKIA"/>
</dbReference>
<dbReference type="EMBL" id="JACHJW010000001">
    <property type="protein sequence ID" value="MBB4957048.1"/>
    <property type="molecule type" value="Genomic_DNA"/>
</dbReference>